<proteinExistence type="predicted"/>
<feature type="signal peptide" evidence="1">
    <location>
        <begin position="1"/>
        <end position="16"/>
    </location>
</feature>
<dbReference type="Gene3D" id="2.60.20.10">
    <property type="entry name" value="Crystallins"/>
    <property type="match status" value="1"/>
</dbReference>
<evidence type="ECO:0000256" key="1">
    <source>
        <dbReference type="SAM" id="SignalP"/>
    </source>
</evidence>
<dbReference type="EMBL" id="JARIHO010000019">
    <property type="protein sequence ID" value="KAJ7347256.1"/>
    <property type="molecule type" value="Genomic_DNA"/>
</dbReference>
<keyword evidence="3" id="KW-1185">Reference proteome</keyword>
<keyword evidence="1" id="KW-0732">Signal</keyword>
<sequence length="153" mass="16119">MKFTTALFALIPLIYALPAPEGDLGALSARTQGNVRVCVDAGFTGDCTTLHGSSGECVNVPLVFNDNISSVGPDPGQDCFFFMQVFPQELDEANCGGSSLGPIRVPGIPNLNIDADVAFNDAISSFSITEAFQVLLWVNGVHAAAGVRESRRV</sequence>
<organism evidence="2 3">
    <name type="scientific">Mycena albidolilacea</name>
    <dbReference type="NCBI Taxonomy" id="1033008"/>
    <lineage>
        <taxon>Eukaryota</taxon>
        <taxon>Fungi</taxon>
        <taxon>Dikarya</taxon>
        <taxon>Basidiomycota</taxon>
        <taxon>Agaricomycotina</taxon>
        <taxon>Agaricomycetes</taxon>
        <taxon>Agaricomycetidae</taxon>
        <taxon>Agaricales</taxon>
        <taxon>Marasmiineae</taxon>
        <taxon>Mycenaceae</taxon>
        <taxon>Mycena</taxon>
    </lineage>
</organism>
<protein>
    <submittedName>
        <fullName evidence="2">Uncharacterized protein</fullName>
    </submittedName>
</protein>
<evidence type="ECO:0000313" key="3">
    <source>
        <dbReference type="Proteomes" id="UP001218218"/>
    </source>
</evidence>
<dbReference type="AlphaFoldDB" id="A0AAD7A0R4"/>
<gene>
    <name evidence="2" type="ORF">DFH08DRAFT_809020</name>
</gene>
<dbReference type="Proteomes" id="UP001218218">
    <property type="component" value="Unassembled WGS sequence"/>
</dbReference>
<accession>A0AAD7A0R4</accession>
<comment type="caution">
    <text evidence="2">The sequence shown here is derived from an EMBL/GenBank/DDBJ whole genome shotgun (WGS) entry which is preliminary data.</text>
</comment>
<evidence type="ECO:0000313" key="2">
    <source>
        <dbReference type="EMBL" id="KAJ7347256.1"/>
    </source>
</evidence>
<feature type="chain" id="PRO_5042206431" evidence="1">
    <location>
        <begin position="17"/>
        <end position="153"/>
    </location>
</feature>
<reference evidence="2" key="1">
    <citation type="submission" date="2023-03" db="EMBL/GenBank/DDBJ databases">
        <title>Massive genome expansion in bonnet fungi (Mycena s.s.) driven by repeated elements and novel gene families across ecological guilds.</title>
        <authorList>
            <consortium name="Lawrence Berkeley National Laboratory"/>
            <person name="Harder C.B."/>
            <person name="Miyauchi S."/>
            <person name="Viragh M."/>
            <person name="Kuo A."/>
            <person name="Thoen E."/>
            <person name="Andreopoulos B."/>
            <person name="Lu D."/>
            <person name="Skrede I."/>
            <person name="Drula E."/>
            <person name="Henrissat B."/>
            <person name="Morin E."/>
            <person name="Kohler A."/>
            <person name="Barry K."/>
            <person name="LaButti K."/>
            <person name="Morin E."/>
            <person name="Salamov A."/>
            <person name="Lipzen A."/>
            <person name="Mereny Z."/>
            <person name="Hegedus B."/>
            <person name="Baldrian P."/>
            <person name="Stursova M."/>
            <person name="Weitz H."/>
            <person name="Taylor A."/>
            <person name="Grigoriev I.V."/>
            <person name="Nagy L.G."/>
            <person name="Martin F."/>
            <person name="Kauserud H."/>
        </authorList>
    </citation>
    <scope>NUCLEOTIDE SEQUENCE</scope>
    <source>
        <strain evidence="2">CBHHK002</strain>
    </source>
</reference>
<name>A0AAD7A0R4_9AGAR</name>